<protein>
    <recommendedName>
        <fullName evidence="5">YibE/F family protein</fullName>
    </recommendedName>
</protein>
<feature type="signal peptide" evidence="2">
    <location>
        <begin position="1"/>
        <end position="21"/>
    </location>
</feature>
<keyword evidence="1" id="KW-0472">Membrane</keyword>
<evidence type="ECO:0008006" key="5">
    <source>
        <dbReference type="Google" id="ProtNLM"/>
    </source>
</evidence>
<reference evidence="3 4" key="1">
    <citation type="journal article" date="2016" name="Nat. Commun.">
        <title>Thousands of microbial genomes shed light on interconnected biogeochemical processes in an aquifer system.</title>
        <authorList>
            <person name="Anantharaman K."/>
            <person name="Brown C.T."/>
            <person name="Hug L.A."/>
            <person name="Sharon I."/>
            <person name="Castelle C.J."/>
            <person name="Probst A.J."/>
            <person name="Thomas B.C."/>
            <person name="Singh A."/>
            <person name="Wilkins M.J."/>
            <person name="Karaoz U."/>
            <person name="Brodie E.L."/>
            <person name="Williams K.H."/>
            <person name="Hubbard S.S."/>
            <person name="Banfield J.F."/>
        </authorList>
    </citation>
    <scope>NUCLEOTIDE SEQUENCE [LARGE SCALE GENOMIC DNA]</scope>
</reference>
<organism evidence="3 4">
    <name type="scientific">Candidatus Magasanikbacteria bacterium RIFCSPHIGHO2_02_FULL_50_9b</name>
    <dbReference type="NCBI Taxonomy" id="1798682"/>
    <lineage>
        <taxon>Bacteria</taxon>
        <taxon>Candidatus Magasanikiibacteriota</taxon>
    </lineage>
</organism>
<dbReference type="PANTHER" id="PTHR41771:SF1">
    <property type="entry name" value="MEMBRANE PROTEIN"/>
    <property type="match status" value="1"/>
</dbReference>
<keyword evidence="1" id="KW-1133">Transmembrane helix</keyword>
<evidence type="ECO:0000256" key="1">
    <source>
        <dbReference type="SAM" id="Phobius"/>
    </source>
</evidence>
<feature type="transmembrane region" description="Helical" evidence="1">
    <location>
        <begin position="329"/>
        <end position="354"/>
    </location>
</feature>
<name>A0A1F6M7C1_9BACT</name>
<dbReference type="Pfam" id="PF07907">
    <property type="entry name" value="YibE_F"/>
    <property type="match status" value="1"/>
</dbReference>
<feature type="transmembrane region" description="Helical" evidence="1">
    <location>
        <begin position="232"/>
        <end position="248"/>
    </location>
</feature>
<gene>
    <name evidence="3" type="ORF">A3C15_03255</name>
</gene>
<feature type="transmembrane region" description="Helical" evidence="1">
    <location>
        <begin position="110"/>
        <end position="127"/>
    </location>
</feature>
<evidence type="ECO:0000313" key="4">
    <source>
        <dbReference type="Proteomes" id="UP000176532"/>
    </source>
</evidence>
<dbReference type="Proteomes" id="UP000176532">
    <property type="component" value="Unassembled WGS sequence"/>
</dbReference>
<accession>A0A1F6M7C1</accession>
<feature type="transmembrane region" description="Helical" evidence="1">
    <location>
        <begin position="134"/>
        <end position="153"/>
    </location>
</feature>
<feature type="chain" id="PRO_5009525581" description="YibE/F family protein" evidence="2">
    <location>
        <begin position="22"/>
        <end position="360"/>
    </location>
</feature>
<evidence type="ECO:0000256" key="2">
    <source>
        <dbReference type="SAM" id="SignalP"/>
    </source>
</evidence>
<feature type="transmembrane region" description="Helical" evidence="1">
    <location>
        <begin position="192"/>
        <end position="212"/>
    </location>
</feature>
<comment type="caution">
    <text evidence="3">The sequence shown here is derived from an EMBL/GenBank/DDBJ whole genome shotgun (WGS) entry which is preliminary data.</text>
</comment>
<dbReference type="AlphaFoldDB" id="A0A1F6M7C1"/>
<keyword evidence="2" id="KW-0732">Signal</keyword>
<proteinExistence type="predicted"/>
<feature type="transmembrane region" description="Helical" evidence="1">
    <location>
        <begin position="159"/>
        <end position="180"/>
    </location>
</feature>
<evidence type="ECO:0000313" key="3">
    <source>
        <dbReference type="EMBL" id="OGH67552.1"/>
    </source>
</evidence>
<dbReference type="EMBL" id="MFQD01000042">
    <property type="protein sequence ID" value="OGH67552.1"/>
    <property type="molecule type" value="Genomic_DNA"/>
</dbReference>
<dbReference type="InterPro" id="IPR012507">
    <property type="entry name" value="YibE_F"/>
</dbReference>
<feature type="transmembrane region" description="Helical" evidence="1">
    <location>
        <begin position="286"/>
        <end position="309"/>
    </location>
</feature>
<keyword evidence="1" id="KW-0812">Transmembrane</keyword>
<sequence>MNKVIVGIVAIIASLAPLAVAAQTHADYQPDEYYRGTVTNIISETTNDAYRQKVEITLQNGNKITIDHTTQPEEKRIRVAPNDRVIVIKIPSETPGQEQFYISDFYRMPSIAWFAAAFFVLVILLGRWRGLTSIAGLAATIAVLMGVIIPLIIKGYQPLFVVFIGSLLIICASMFFAHGFKRSTSLAVGSTAITLALASVIAFVAVHAARLFGTGSEEAMFVQIIGGAQLDLRGILLCGIIIGSLGVLDDITIAQTAAIHELHDAKPGMKFRELFTRVMRIGREHIASLVNTLVLAYAGASFPLFLLFYSSDVQPLWVVLNSQQVSEEIVRTLVGSTALVLAVPISSAIAAYFYTKKSGA</sequence>
<dbReference type="PANTHER" id="PTHR41771">
    <property type="entry name" value="MEMBRANE PROTEIN-RELATED"/>
    <property type="match status" value="1"/>
</dbReference>